<evidence type="ECO:0000313" key="7">
    <source>
        <dbReference type="Proteomes" id="UP000314987"/>
    </source>
</evidence>
<dbReference type="Proteomes" id="UP000314987">
    <property type="component" value="Unassembled WGS sequence"/>
</dbReference>
<evidence type="ECO:0000259" key="5">
    <source>
        <dbReference type="PROSITE" id="PS51767"/>
    </source>
</evidence>
<keyword evidence="7" id="KW-1185">Reference proteome</keyword>
<dbReference type="SUPFAM" id="SSF50630">
    <property type="entry name" value="Acid proteases"/>
    <property type="match status" value="1"/>
</dbReference>
<dbReference type="FunFam" id="2.40.70.10:FF:000006">
    <property type="entry name" value="Cathepsin E"/>
    <property type="match status" value="1"/>
</dbReference>
<feature type="domain" description="Peptidase A1" evidence="5">
    <location>
        <begin position="74"/>
        <end position="378"/>
    </location>
</feature>
<dbReference type="PANTHER" id="PTHR47966">
    <property type="entry name" value="BETA-SITE APP-CLEAVING ENZYME, ISOFORM A-RELATED"/>
    <property type="match status" value="1"/>
</dbReference>
<dbReference type="PANTHER" id="PTHR47966:SF70">
    <property type="entry name" value="PEPTIDASE A1 DOMAIN-CONTAINING PROTEIN"/>
    <property type="match status" value="1"/>
</dbReference>
<proteinExistence type="inferred from homology"/>
<dbReference type="STRING" id="29139.ENSVURP00010011466"/>
<comment type="similarity">
    <text evidence="1">Belongs to the peptidase A1 family.</text>
</comment>
<dbReference type="AlphaFoldDB" id="A0A4X2KN60"/>
<name>A0A4X2KN60_VOMUR</name>
<dbReference type="Gene3D" id="2.40.70.10">
    <property type="entry name" value="Acid Proteases"/>
    <property type="match status" value="2"/>
</dbReference>
<feature type="signal peptide" evidence="4">
    <location>
        <begin position="1"/>
        <end position="18"/>
    </location>
</feature>
<feature type="active site" evidence="2">
    <location>
        <position position="269"/>
    </location>
</feature>
<reference evidence="7" key="1">
    <citation type="submission" date="2018-12" db="EMBL/GenBank/DDBJ databases">
        <authorList>
            <person name="Yazar S."/>
        </authorList>
    </citation>
    <scope>NUCLEOTIDE SEQUENCE [LARGE SCALE GENOMIC DNA]</scope>
</reference>
<evidence type="ECO:0000256" key="1">
    <source>
        <dbReference type="ARBA" id="ARBA00007447"/>
    </source>
</evidence>
<dbReference type="Pfam" id="PF07966">
    <property type="entry name" value="A1_Propeptide"/>
    <property type="match status" value="1"/>
</dbReference>
<feature type="disulfide bond" evidence="3">
    <location>
        <begin position="105"/>
        <end position="110"/>
    </location>
</feature>
<protein>
    <recommendedName>
        <fullName evidence="5">Peptidase A1 domain-containing protein</fullName>
    </recommendedName>
</protein>
<keyword evidence="4" id="KW-0732">Signal</keyword>
<accession>A0A4X2KN60</accession>
<evidence type="ECO:0000256" key="4">
    <source>
        <dbReference type="SAM" id="SignalP"/>
    </source>
</evidence>
<dbReference type="InterPro" id="IPR001461">
    <property type="entry name" value="Aspartic_peptidase_A1"/>
</dbReference>
<dbReference type="InterPro" id="IPR033121">
    <property type="entry name" value="PEPTIDASE_A1"/>
</dbReference>
<feature type="active site" evidence="2">
    <location>
        <position position="92"/>
    </location>
</feature>
<sequence length="381" mass="41993">RKCLTLALVFLQLLGGFVRHILQKGKSIRELMEENGVLEGFLRNNEKADPASKYHFNKDAVAYEPIGNYLNAFYLGETSFGTPPQDFLVLCDTGSSNLWVLSTCCRTQACPANHNRFRGQTYTLSYGSDNLTVPLGYDTVTVQNTVVCNQEFGLSENEPIRPFYCSDFDGILGMAYPAMAVGSSPTVMQGILQQGQLSEPIFSFYFSGQPTQQYAGELILGGVDPQLYSGQNTWTPVTQEVYWQFGIEEFAMGNQATGWCSQGCQAIVDTGIFLLAVPQQYMNSFLQATGAQQAQNGDFVVNCNYIQGVPTITFVINGSQVPLPPSAYVFSNNGYYRLGIKATSLPSTSGQPLWILGDVFLKEYYSVYDIANNRVGFAYSA</sequence>
<dbReference type="FunFam" id="2.40.70.10:FF:000008">
    <property type="entry name" value="Cathepsin D"/>
    <property type="match status" value="1"/>
</dbReference>
<dbReference type="InterPro" id="IPR021109">
    <property type="entry name" value="Peptidase_aspartic_dom_sf"/>
</dbReference>
<gene>
    <name evidence="6" type="primary">PGB</name>
</gene>
<reference evidence="6" key="3">
    <citation type="submission" date="2025-09" db="UniProtKB">
        <authorList>
            <consortium name="Ensembl"/>
        </authorList>
    </citation>
    <scope>IDENTIFICATION</scope>
</reference>
<dbReference type="GO" id="GO:0006508">
    <property type="term" value="P:proteolysis"/>
    <property type="evidence" value="ECO:0007669"/>
    <property type="project" value="InterPro"/>
</dbReference>
<dbReference type="GO" id="GO:0004190">
    <property type="term" value="F:aspartic-type endopeptidase activity"/>
    <property type="evidence" value="ECO:0007669"/>
    <property type="project" value="InterPro"/>
</dbReference>
<dbReference type="OMA" id="YWQIAIQ"/>
<dbReference type="InterPro" id="IPR012848">
    <property type="entry name" value="Aspartic_peptidase_N"/>
</dbReference>
<keyword evidence="3" id="KW-1015">Disulfide bond</keyword>
<dbReference type="GeneTree" id="ENSGT00940000163644"/>
<organism evidence="6 7">
    <name type="scientific">Vombatus ursinus</name>
    <name type="common">Common wombat</name>
    <dbReference type="NCBI Taxonomy" id="29139"/>
    <lineage>
        <taxon>Eukaryota</taxon>
        <taxon>Metazoa</taxon>
        <taxon>Chordata</taxon>
        <taxon>Craniata</taxon>
        <taxon>Vertebrata</taxon>
        <taxon>Euteleostomi</taxon>
        <taxon>Mammalia</taxon>
        <taxon>Metatheria</taxon>
        <taxon>Diprotodontia</taxon>
        <taxon>Vombatidae</taxon>
        <taxon>Vombatus</taxon>
    </lineage>
</organism>
<dbReference type="PROSITE" id="PS51767">
    <property type="entry name" value="PEPTIDASE_A1"/>
    <property type="match status" value="1"/>
</dbReference>
<evidence type="ECO:0000313" key="6">
    <source>
        <dbReference type="Ensembl" id="ENSVURP00010011466.1"/>
    </source>
</evidence>
<dbReference type="Pfam" id="PF00026">
    <property type="entry name" value="Asp"/>
    <property type="match status" value="1"/>
</dbReference>
<dbReference type="Gene3D" id="6.10.140.60">
    <property type="match status" value="1"/>
</dbReference>
<reference evidence="6" key="2">
    <citation type="submission" date="2025-08" db="UniProtKB">
        <authorList>
            <consortium name="Ensembl"/>
        </authorList>
    </citation>
    <scope>IDENTIFICATION</scope>
</reference>
<dbReference type="Ensembl" id="ENSVURT00010013021.1">
    <property type="protein sequence ID" value="ENSVURP00010011466.1"/>
    <property type="gene ID" value="ENSVURG00010008862.1"/>
</dbReference>
<evidence type="ECO:0000256" key="3">
    <source>
        <dbReference type="PIRSR" id="PIRSR601461-2"/>
    </source>
</evidence>
<evidence type="ECO:0000256" key="2">
    <source>
        <dbReference type="PIRSR" id="PIRSR601461-1"/>
    </source>
</evidence>
<dbReference type="PRINTS" id="PR00792">
    <property type="entry name" value="PEPSIN"/>
</dbReference>
<feature type="chain" id="PRO_5021250316" description="Peptidase A1 domain-containing protein" evidence="4">
    <location>
        <begin position="19"/>
        <end position="381"/>
    </location>
</feature>